<name>A0A5Q4ZH07_9BURK</name>
<dbReference type="EMBL" id="LR699553">
    <property type="protein sequence ID" value="VVD29074.1"/>
    <property type="molecule type" value="Genomic_DNA"/>
</dbReference>
<evidence type="ECO:0000313" key="2">
    <source>
        <dbReference type="Proteomes" id="UP000325811"/>
    </source>
</evidence>
<keyword evidence="2" id="KW-1185">Reference proteome</keyword>
<dbReference type="AlphaFoldDB" id="A0A5Q4ZH07"/>
<reference evidence="1 2" key="1">
    <citation type="submission" date="2019-08" db="EMBL/GenBank/DDBJ databases">
        <authorList>
            <person name="Herpell B J."/>
        </authorList>
    </citation>
    <scope>NUCLEOTIDE SEQUENCE [LARGE SCALE GENOMIC DNA]</scope>
    <source>
        <strain evidence="2">Msb3</strain>
    </source>
</reference>
<dbReference type="Proteomes" id="UP000325811">
    <property type="component" value="Chromosome I"/>
</dbReference>
<gene>
    <name evidence="1" type="ORF">PDMSB3_2618</name>
</gene>
<sequence length="57" mass="6114">MLSSLRSVRPGRWLSVRAYAVRNGLCARLYITKIAGFGLAKSLIAPPSGLPSAENAR</sequence>
<organism evidence="1 2">
    <name type="scientific">Paraburkholderia dioscoreae</name>
    <dbReference type="NCBI Taxonomy" id="2604047"/>
    <lineage>
        <taxon>Bacteria</taxon>
        <taxon>Pseudomonadati</taxon>
        <taxon>Pseudomonadota</taxon>
        <taxon>Betaproteobacteria</taxon>
        <taxon>Burkholderiales</taxon>
        <taxon>Burkholderiaceae</taxon>
        <taxon>Paraburkholderia</taxon>
    </lineage>
</organism>
<dbReference type="KEGG" id="pdio:PDMSB3_2618"/>
<protein>
    <submittedName>
        <fullName evidence="1">Uncharacterized protein</fullName>
    </submittedName>
</protein>
<evidence type="ECO:0000313" key="1">
    <source>
        <dbReference type="EMBL" id="VVD29074.1"/>
    </source>
</evidence>
<accession>A0A5Q4ZH07</accession>
<proteinExistence type="predicted"/>